<organism evidence="2 3">
    <name type="scientific">Prymnesium parvum</name>
    <name type="common">Toxic golden alga</name>
    <dbReference type="NCBI Taxonomy" id="97485"/>
    <lineage>
        <taxon>Eukaryota</taxon>
        <taxon>Haptista</taxon>
        <taxon>Haptophyta</taxon>
        <taxon>Prymnesiophyceae</taxon>
        <taxon>Prymnesiales</taxon>
        <taxon>Prymnesiaceae</taxon>
        <taxon>Prymnesium</taxon>
    </lineage>
</organism>
<reference evidence="2 3" key="1">
    <citation type="journal article" date="2024" name="Science">
        <title>Giant polyketide synthase enzymes in the biosynthesis of giant marine polyether toxins.</title>
        <authorList>
            <person name="Fallon T.R."/>
            <person name="Shende V.V."/>
            <person name="Wierzbicki I.H."/>
            <person name="Pendleton A.L."/>
            <person name="Watervoot N.F."/>
            <person name="Auber R.P."/>
            <person name="Gonzalez D.J."/>
            <person name="Wisecaver J.H."/>
            <person name="Moore B.S."/>
        </authorList>
    </citation>
    <scope>NUCLEOTIDE SEQUENCE [LARGE SCALE GENOMIC DNA]</scope>
    <source>
        <strain evidence="2 3">12B1</strain>
    </source>
</reference>
<evidence type="ECO:0000259" key="1">
    <source>
        <dbReference type="PROSITE" id="PS50097"/>
    </source>
</evidence>
<sequence>MCSGPSLCEMDSLSPIWTLIEEADPLPLKAVQSTESSDVNFWSCGLHPVTQSTPLQLVVPRVAQYGVDMGSLKQFIRATKWMIERGADPHAVAPTTCTGITSLRYEAKESFVEVRHARKSALSLAVAVRSAMRESQLNRVRTEDYDWTDAMEALTILIEVFCSASRVVVERMPVDLRVVNMWDRLASDSATHDVELLIGSVKITAHCAVLAAVSPVLKRMLESDWCRENQFKKIELQDSPVSAVRLFIDLVYTGSSFDVFPAETALAALELAHRWQCEGVVGMLERELCKMICDQSFEAIATHALRFELSSLIAACTQFALESQTIRSKLNKGSLPADVAAMINTGADLRHERQKRRRFF</sequence>
<keyword evidence="3" id="KW-1185">Reference proteome</keyword>
<evidence type="ECO:0000313" key="2">
    <source>
        <dbReference type="EMBL" id="KAL1507815.1"/>
    </source>
</evidence>
<evidence type="ECO:0000313" key="3">
    <source>
        <dbReference type="Proteomes" id="UP001515480"/>
    </source>
</evidence>
<proteinExistence type="predicted"/>
<dbReference type="SMART" id="SM00225">
    <property type="entry name" value="BTB"/>
    <property type="match status" value="1"/>
</dbReference>
<dbReference type="InterPro" id="IPR051481">
    <property type="entry name" value="BTB-POZ/Galectin-3-binding"/>
</dbReference>
<dbReference type="InterPro" id="IPR011333">
    <property type="entry name" value="SKP1/BTB/POZ_sf"/>
</dbReference>
<name>A0AB34IYK2_PRYPA</name>
<dbReference type="CDD" id="cd18186">
    <property type="entry name" value="BTB_POZ_ZBTB_KLHL-like"/>
    <property type="match status" value="1"/>
</dbReference>
<dbReference type="PANTHER" id="PTHR24410:SF23">
    <property type="entry name" value="BTB DOMAIN-CONTAINING PROTEIN-RELATED"/>
    <property type="match status" value="1"/>
</dbReference>
<feature type="domain" description="BTB" evidence="1">
    <location>
        <begin position="192"/>
        <end position="254"/>
    </location>
</feature>
<dbReference type="AlphaFoldDB" id="A0AB34IYK2"/>
<dbReference type="Pfam" id="PF00651">
    <property type="entry name" value="BTB"/>
    <property type="match status" value="1"/>
</dbReference>
<dbReference type="Proteomes" id="UP001515480">
    <property type="component" value="Unassembled WGS sequence"/>
</dbReference>
<gene>
    <name evidence="2" type="ORF">AB1Y20_007423</name>
</gene>
<comment type="caution">
    <text evidence="2">The sequence shown here is derived from an EMBL/GenBank/DDBJ whole genome shotgun (WGS) entry which is preliminary data.</text>
</comment>
<accession>A0AB34IYK2</accession>
<dbReference type="Gene3D" id="3.30.710.10">
    <property type="entry name" value="Potassium Channel Kv1.1, Chain A"/>
    <property type="match status" value="1"/>
</dbReference>
<dbReference type="SUPFAM" id="SSF54695">
    <property type="entry name" value="POZ domain"/>
    <property type="match status" value="1"/>
</dbReference>
<dbReference type="PANTHER" id="PTHR24410">
    <property type="entry name" value="HL07962P-RELATED"/>
    <property type="match status" value="1"/>
</dbReference>
<protein>
    <recommendedName>
        <fullName evidence="1">BTB domain-containing protein</fullName>
    </recommendedName>
</protein>
<dbReference type="EMBL" id="JBGBPQ010000017">
    <property type="protein sequence ID" value="KAL1507815.1"/>
    <property type="molecule type" value="Genomic_DNA"/>
</dbReference>
<dbReference type="InterPro" id="IPR000210">
    <property type="entry name" value="BTB/POZ_dom"/>
</dbReference>
<dbReference type="PROSITE" id="PS50097">
    <property type="entry name" value="BTB"/>
    <property type="match status" value="1"/>
</dbReference>